<evidence type="ECO:0000256" key="5">
    <source>
        <dbReference type="ARBA" id="ARBA00012461"/>
    </source>
</evidence>
<proteinExistence type="inferred from homology"/>
<evidence type="ECO:0000256" key="2">
    <source>
        <dbReference type="ARBA" id="ARBA00004781"/>
    </source>
</evidence>
<evidence type="ECO:0000256" key="7">
    <source>
        <dbReference type="ARBA" id="ARBA00022695"/>
    </source>
</evidence>
<name>A0A4P9VJH1_9GAMM</name>
<dbReference type="Pfam" id="PF00483">
    <property type="entry name" value="NTP_transferase"/>
    <property type="match status" value="1"/>
</dbReference>
<comment type="cofactor">
    <cofactor evidence="1">
        <name>Mg(2+)</name>
        <dbReference type="ChEBI" id="CHEBI:18420"/>
    </cofactor>
</comment>
<dbReference type="InterPro" id="IPR005907">
    <property type="entry name" value="G1P_thy_trans_s"/>
</dbReference>
<gene>
    <name evidence="13" type="primary">rfbA</name>
    <name evidence="13" type="ORF">B9G39_02890</name>
</gene>
<comment type="similarity">
    <text evidence="4 11">Belongs to the glucose-1-phosphate thymidylyltransferase family.</text>
</comment>
<evidence type="ECO:0000313" key="13">
    <source>
        <dbReference type="EMBL" id="RDH42474.1"/>
    </source>
</evidence>
<feature type="domain" description="Nucleotidyl transferase" evidence="12">
    <location>
        <begin position="2"/>
        <end position="237"/>
    </location>
</feature>
<dbReference type="GO" id="GO:0008879">
    <property type="term" value="F:glucose-1-phosphate thymidylyltransferase activity"/>
    <property type="evidence" value="ECO:0007669"/>
    <property type="project" value="UniProtKB-EC"/>
</dbReference>
<comment type="pathway">
    <text evidence="2">Carbohydrate biosynthesis; dTDP-L-rhamnose biosynthesis.</text>
</comment>
<sequence>MKGIILAGGLGTRLYPITLGISKHLLPIYNKPMIYYPLVTLMQAGIRDIALITTPEDYPLFNKILGDGQQWGINIQYLIQPNPEGIAQAFIIAKDFLQNDKCCLILGDNIFFGEGLEQQMIQAQEAPGATIFAYHVSDPERYGVIFLDDNKVPLYIKEKPANPNSSLAITGLYFYDNDVISFAENLKPSARGELEITDINNIYLKAKRLNVNIFGRGIAWLDTGTHQSLLEASQFVHALETRQGVKICAPEETAWQKGWITDDQLIQQSKYFDKSDYGPYLRSLIKQDR</sequence>
<dbReference type="InterPro" id="IPR029044">
    <property type="entry name" value="Nucleotide-diphossugar_trans"/>
</dbReference>
<evidence type="ECO:0000259" key="12">
    <source>
        <dbReference type="Pfam" id="PF00483"/>
    </source>
</evidence>
<dbReference type="EMBL" id="NDXW01000001">
    <property type="protein sequence ID" value="RDH42474.1"/>
    <property type="molecule type" value="Genomic_DNA"/>
</dbReference>
<dbReference type="FunFam" id="3.90.550.10:FF:000023">
    <property type="entry name" value="Glucose-1-phosphate thymidylyltransferase"/>
    <property type="match status" value="1"/>
</dbReference>
<dbReference type="CDD" id="cd02538">
    <property type="entry name" value="G1P_TT_short"/>
    <property type="match status" value="1"/>
</dbReference>
<dbReference type="GO" id="GO:0046872">
    <property type="term" value="F:metal ion binding"/>
    <property type="evidence" value="ECO:0007669"/>
    <property type="project" value="UniProtKB-KW"/>
</dbReference>
<dbReference type="Gene3D" id="3.90.550.10">
    <property type="entry name" value="Spore Coat Polysaccharide Biosynthesis Protein SpsA, Chain A"/>
    <property type="match status" value="1"/>
</dbReference>
<dbReference type="InterPro" id="IPR005835">
    <property type="entry name" value="NTP_transferase_dom"/>
</dbReference>
<reference evidence="13 14" key="1">
    <citation type="submission" date="2017-04" db="EMBL/GenBank/DDBJ databases">
        <title>Draft genome sequence of Zooshikella ganghwensis VG4 isolated from Red Sea sediments.</title>
        <authorList>
            <person name="Rehman Z."/>
            <person name="Alam I."/>
            <person name="Kamau A."/>
            <person name="Bajic V."/>
            <person name="Leiknes T."/>
        </authorList>
    </citation>
    <scope>NUCLEOTIDE SEQUENCE [LARGE SCALE GENOMIC DNA]</scope>
    <source>
        <strain evidence="13 14">VG4</strain>
    </source>
</reference>
<organism evidence="13 14">
    <name type="scientific">Zooshikella ganghwensis</name>
    <dbReference type="NCBI Taxonomy" id="202772"/>
    <lineage>
        <taxon>Bacteria</taxon>
        <taxon>Pseudomonadati</taxon>
        <taxon>Pseudomonadota</taxon>
        <taxon>Gammaproteobacteria</taxon>
        <taxon>Oceanospirillales</taxon>
        <taxon>Zooshikellaceae</taxon>
        <taxon>Zooshikella</taxon>
    </lineage>
</organism>
<dbReference type="AlphaFoldDB" id="A0A4P9VJH1"/>
<evidence type="ECO:0000256" key="9">
    <source>
        <dbReference type="ARBA" id="ARBA00022842"/>
    </source>
</evidence>
<evidence type="ECO:0000256" key="10">
    <source>
        <dbReference type="ARBA" id="ARBA00049336"/>
    </source>
</evidence>
<evidence type="ECO:0000256" key="6">
    <source>
        <dbReference type="ARBA" id="ARBA00022679"/>
    </source>
</evidence>
<keyword evidence="7 11" id="KW-0548">Nucleotidyltransferase</keyword>
<evidence type="ECO:0000313" key="14">
    <source>
        <dbReference type="Proteomes" id="UP000257039"/>
    </source>
</evidence>
<keyword evidence="8 11" id="KW-0479">Metal-binding</keyword>
<dbReference type="PANTHER" id="PTHR43532">
    <property type="entry name" value="GLUCOSE-1-PHOSPHATE THYMIDYLYLTRANSFERASE"/>
    <property type="match status" value="1"/>
</dbReference>
<evidence type="ECO:0000256" key="3">
    <source>
        <dbReference type="ARBA" id="ARBA00005125"/>
    </source>
</evidence>
<dbReference type="PANTHER" id="PTHR43532:SF1">
    <property type="entry name" value="GLUCOSE-1-PHOSPHATE THYMIDYLYLTRANSFERASE 1"/>
    <property type="match status" value="1"/>
</dbReference>
<accession>A0A4P9VJH1</accession>
<keyword evidence="6 11" id="KW-0808">Transferase</keyword>
<evidence type="ECO:0000256" key="4">
    <source>
        <dbReference type="ARBA" id="ARBA00010480"/>
    </source>
</evidence>
<comment type="caution">
    <text evidence="13">The sequence shown here is derived from an EMBL/GenBank/DDBJ whole genome shotgun (WGS) entry which is preliminary data.</text>
</comment>
<comment type="catalytic activity">
    <reaction evidence="10 11">
        <text>dTTP + alpha-D-glucose 1-phosphate + H(+) = dTDP-alpha-D-glucose + diphosphate</text>
        <dbReference type="Rhea" id="RHEA:15225"/>
        <dbReference type="ChEBI" id="CHEBI:15378"/>
        <dbReference type="ChEBI" id="CHEBI:33019"/>
        <dbReference type="ChEBI" id="CHEBI:37568"/>
        <dbReference type="ChEBI" id="CHEBI:57477"/>
        <dbReference type="ChEBI" id="CHEBI:58601"/>
        <dbReference type="EC" id="2.7.7.24"/>
    </reaction>
</comment>
<comment type="pathway">
    <text evidence="3">Bacterial outer membrane biogenesis; LPS O-antigen biosynthesis.</text>
</comment>
<dbReference type="EC" id="2.7.7.24" evidence="5 11"/>
<evidence type="ECO:0000256" key="11">
    <source>
        <dbReference type="RuleBase" id="RU003706"/>
    </source>
</evidence>
<dbReference type="RefSeq" id="WP_094785975.1">
    <property type="nucleotide sequence ID" value="NZ_JAEVHG010000006.1"/>
</dbReference>
<comment type="function">
    <text evidence="11">Catalyzes the formation of dTDP-glucose, from dTTP and glucose 1-phosphate, as well as its pyrophosphorolysis.</text>
</comment>
<dbReference type="NCBIfam" id="TIGR01207">
    <property type="entry name" value="rmlA"/>
    <property type="match status" value="1"/>
</dbReference>
<protein>
    <recommendedName>
        <fullName evidence="5 11">Glucose-1-phosphate thymidylyltransferase</fullName>
        <ecNumber evidence="5 11">2.7.7.24</ecNumber>
    </recommendedName>
</protein>
<evidence type="ECO:0000256" key="1">
    <source>
        <dbReference type="ARBA" id="ARBA00001946"/>
    </source>
</evidence>
<keyword evidence="9 11" id="KW-0460">Magnesium</keyword>
<evidence type="ECO:0000256" key="8">
    <source>
        <dbReference type="ARBA" id="ARBA00022723"/>
    </source>
</evidence>
<dbReference type="Proteomes" id="UP000257039">
    <property type="component" value="Unassembled WGS sequence"/>
</dbReference>
<keyword evidence="14" id="KW-1185">Reference proteome</keyword>
<dbReference type="SUPFAM" id="SSF53448">
    <property type="entry name" value="Nucleotide-diphospho-sugar transferases"/>
    <property type="match status" value="1"/>
</dbReference>